<reference evidence="11 12" key="1">
    <citation type="submission" date="2015-07" db="EMBL/GenBank/DDBJ databases">
        <title>Genome sequence of Leptolinea tardivitalis DSM 16556.</title>
        <authorList>
            <person name="Hemp J."/>
            <person name="Ward L.M."/>
            <person name="Pace L.A."/>
            <person name="Fischer W.W."/>
        </authorList>
    </citation>
    <scope>NUCLEOTIDE SEQUENCE [LARGE SCALE GENOMIC DNA]</scope>
    <source>
        <strain evidence="11 12">YMTK-2</strain>
    </source>
</reference>
<dbReference type="GO" id="GO:0005737">
    <property type="term" value="C:cytoplasm"/>
    <property type="evidence" value="ECO:0007669"/>
    <property type="project" value="TreeGrafter"/>
</dbReference>
<dbReference type="GO" id="GO:0016301">
    <property type="term" value="F:kinase activity"/>
    <property type="evidence" value="ECO:0007669"/>
    <property type="project" value="UniProtKB-KW"/>
</dbReference>
<evidence type="ECO:0000259" key="10">
    <source>
        <dbReference type="Pfam" id="PF13793"/>
    </source>
</evidence>
<dbReference type="PANTHER" id="PTHR10210">
    <property type="entry name" value="RIBOSE-PHOSPHATE DIPHOSPHOKINASE FAMILY MEMBER"/>
    <property type="match status" value="1"/>
</dbReference>
<dbReference type="InterPro" id="IPR005946">
    <property type="entry name" value="Rib-P_diPkinase"/>
</dbReference>
<dbReference type="InterPro" id="IPR029099">
    <property type="entry name" value="Pribosyltran_N"/>
</dbReference>
<dbReference type="GO" id="GO:0006164">
    <property type="term" value="P:purine nucleotide biosynthetic process"/>
    <property type="evidence" value="ECO:0007669"/>
    <property type="project" value="TreeGrafter"/>
</dbReference>
<dbReference type="EMBL" id="LGCK01000012">
    <property type="protein sequence ID" value="KPL70994.1"/>
    <property type="molecule type" value="Genomic_DNA"/>
</dbReference>
<dbReference type="Proteomes" id="UP000050430">
    <property type="component" value="Unassembled WGS sequence"/>
</dbReference>
<evidence type="ECO:0000256" key="7">
    <source>
        <dbReference type="ARBA" id="ARBA00022840"/>
    </source>
</evidence>
<comment type="caution">
    <text evidence="11">The sequence shown here is derived from an EMBL/GenBank/DDBJ whole genome shotgun (WGS) entry which is preliminary data.</text>
</comment>
<keyword evidence="12" id="KW-1185">Reference proteome</keyword>
<dbReference type="Pfam" id="PF14572">
    <property type="entry name" value="Pribosyl_synth"/>
    <property type="match status" value="1"/>
</dbReference>
<evidence type="ECO:0000256" key="1">
    <source>
        <dbReference type="ARBA" id="ARBA00013247"/>
    </source>
</evidence>
<evidence type="ECO:0000256" key="5">
    <source>
        <dbReference type="ARBA" id="ARBA00022741"/>
    </source>
</evidence>
<dbReference type="SMART" id="SM01400">
    <property type="entry name" value="Pribosyltran_N"/>
    <property type="match status" value="1"/>
</dbReference>
<organism evidence="11 12">
    <name type="scientific">Leptolinea tardivitalis</name>
    <dbReference type="NCBI Taxonomy" id="229920"/>
    <lineage>
        <taxon>Bacteria</taxon>
        <taxon>Bacillati</taxon>
        <taxon>Chloroflexota</taxon>
        <taxon>Anaerolineae</taxon>
        <taxon>Anaerolineales</taxon>
        <taxon>Anaerolineaceae</taxon>
        <taxon>Leptolinea</taxon>
    </lineage>
</organism>
<gene>
    <name evidence="11" type="ORF">ADM99_11885</name>
</gene>
<keyword evidence="3" id="KW-0479">Metal-binding</keyword>
<evidence type="ECO:0000256" key="6">
    <source>
        <dbReference type="ARBA" id="ARBA00022777"/>
    </source>
</evidence>
<evidence type="ECO:0000313" key="12">
    <source>
        <dbReference type="Proteomes" id="UP000050430"/>
    </source>
</evidence>
<dbReference type="PATRIC" id="fig|229920.5.peg.2700"/>
<protein>
    <recommendedName>
        <fullName evidence="1">ribose-phosphate diphosphokinase</fullName>
        <ecNumber evidence="1">2.7.6.1</ecNumber>
    </recommendedName>
</protein>
<dbReference type="GO" id="GO:0002189">
    <property type="term" value="C:ribose phosphate diphosphokinase complex"/>
    <property type="evidence" value="ECO:0007669"/>
    <property type="project" value="TreeGrafter"/>
</dbReference>
<dbReference type="Pfam" id="PF13793">
    <property type="entry name" value="Pribosyltran_N"/>
    <property type="match status" value="1"/>
</dbReference>
<dbReference type="NCBIfam" id="TIGR01251">
    <property type="entry name" value="ribP_PPkin"/>
    <property type="match status" value="1"/>
</dbReference>
<name>A0A0N8GKY5_9CHLR</name>
<evidence type="ECO:0000256" key="3">
    <source>
        <dbReference type="ARBA" id="ARBA00022723"/>
    </source>
</evidence>
<dbReference type="GO" id="GO:0005524">
    <property type="term" value="F:ATP binding"/>
    <property type="evidence" value="ECO:0007669"/>
    <property type="project" value="UniProtKB-KW"/>
</dbReference>
<dbReference type="Gene3D" id="3.40.50.2020">
    <property type="match status" value="2"/>
</dbReference>
<dbReference type="EC" id="2.7.6.1" evidence="1"/>
<comment type="catalytic activity">
    <reaction evidence="9">
        <text>D-ribose 5-phosphate + ATP = 5-phospho-alpha-D-ribose 1-diphosphate + AMP + H(+)</text>
        <dbReference type="Rhea" id="RHEA:15609"/>
        <dbReference type="ChEBI" id="CHEBI:15378"/>
        <dbReference type="ChEBI" id="CHEBI:30616"/>
        <dbReference type="ChEBI" id="CHEBI:58017"/>
        <dbReference type="ChEBI" id="CHEBI:78346"/>
        <dbReference type="ChEBI" id="CHEBI:456215"/>
        <dbReference type="EC" id="2.7.6.1"/>
    </reaction>
</comment>
<keyword evidence="2 11" id="KW-0808">Transferase</keyword>
<proteinExistence type="predicted"/>
<keyword evidence="6 11" id="KW-0418">Kinase</keyword>
<dbReference type="InterPro" id="IPR029057">
    <property type="entry name" value="PRTase-like"/>
</dbReference>
<feature type="domain" description="Ribose-phosphate pyrophosphokinase N-terminal" evidence="10">
    <location>
        <begin position="18"/>
        <end position="133"/>
    </location>
</feature>
<dbReference type="GO" id="GO:0004749">
    <property type="term" value="F:ribose phosphate diphosphokinase activity"/>
    <property type="evidence" value="ECO:0007669"/>
    <property type="project" value="UniProtKB-EC"/>
</dbReference>
<dbReference type="PANTHER" id="PTHR10210:SF41">
    <property type="entry name" value="RIBOSE-PHOSPHATE PYROPHOSPHOKINASE 1, CHLOROPLASTIC"/>
    <property type="match status" value="1"/>
</dbReference>
<dbReference type="GO" id="GO:0006015">
    <property type="term" value="P:5-phosphoribose 1-diphosphate biosynthetic process"/>
    <property type="evidence" value="ECO:0007669"/>
    <property type="project" value="TreeGrafter"/>
</dbReference>
<dbReference type="CDD" id="cd06223">
    <property type="entry name" value="PRTases_typeI"/>
    <property type="match status" value="1"/>
</dbReference>
<keyword evidence="5" id="KW-0547">Nucleotide-binding</keyword>
<dbReference type="NCBIfam" id="NF002320">
    <property type="entry name" value="PRK01259.1"/>
    <property type="match status" value="1"/>
</dbReference>
<keyword evidence="4" id="KW-0545">Nucleotide biosynthesis</keyword>
<dbReference type="RefSeq" id="WP_062422720.1">
    <property type="nucleotide sequence ID" value="NZ_BBYA01000011.1"/>
</dbReference>
<sequence length="331" mass="36561">MPNAVHVRHDRIQYGDVKLYAGTGCPELASNIAGYLRMPLCERDVIVFPNDNLFVQLHTSVRGQDCYVIQTTSAPVHRNLMELLIMLQTLRLDSAARITAVIPYLCYARSDKKDQPRVPITARLVADMIEVAGADRYITMDLHAGQIQGFFSIPGDVMTAFYILTDYLKKKLPVMKSPVVVTADLGFAKKARNFAQKLDTPLAFIEKRRVSNDSKAEALTFIGDVKDRDAIIVDDEINTGGSMVQAVNLVKSCGARNIYMVFVHPVLSDPASQILSALPVTEFIATDTIPIPAEKAAYFGDRLKILSVSRLLGEVIMRANEGRSVGALFNE</sequence>
<evidence type="ECO:0000256" key="9">
    <source>
        <dbReference type="ARBA" id="ARBA00049535"/>
    </source>
</evidence>
<evidence type="ECO:0000256" key="8">
    <source>
        <dbReference type="ARBA" id="ARBA00022842"/>
    </source>
</evidence>
<keyword evidence="7" id="KW-0067">ATP-binding</keyword>
<evidence type="ECO:0000313" key="11">
    <source>
        <dbReference type="EMBL" id="KPL70994.1"/>
    </source>
</evidence>
<dbReference type="SUPFAM" id="SSF53271">
    <property type="entry name" value="PRTase-like"/>
    <property type="match status" value="1"/>
</dbReference>
<evidence type="ECO:0000256" key="2">
    <source>
        <dbReference type="ARBA" id="ARBA00022679"/>
    </source>
</evidence>
<accession>A0A0N8GKY5</accession>
<dbReference type="InterPro" id="IPR000836">
    <property type="entry name" value="PRTase_dom"/>
</dbReference>
<dbReference type="GO" id="GO:0000287">
    <property type="term" value="F:magnesium ion binding"/>
    <property type="evidence" value="ECO:0007669"/>
    <property type="project" value="InterPro"/>
</dbReference>
<evidence type="ECO:0000256" key="4">
    <source>
        <dbReference type="ARBA" id="ARBA00022727"/>
    </source>
</evidence>
<dbReference type="FunFam" id="3.40.50.2020:FF:000007">
    <property type="entry name" value="Ribose-phosphate pyrophosphokinase"/>
    <property type="match status" value="1"/>
</dbReference>
<dbReference type="AlphaFoldDB" id="A0A0N8GKY5"/>
<dbReference type="OrthoDB" id="9777067at2"/>
<dbReference type="STRING" id="229920.ADM99_11885"/>
<keyword evidence="8" id="KW-0460">Magnesium</keyword>